<reference evidence="2" key="1">
    <citation type="journal article" date="2004" name="Genome Res.">
        <title>The status, quality, and expansion of the NIH full-length cDNA project: the Mammalian Gene Collection (MGC).</title>
        <authorList>
            <consortium name="The MGC Project Team"/>
            <person name="Gerhard D.S."/>
            <person name="Wagner L."/>
            <person name="Feingold E.A."/>
            <person name="Shenmen C.M."/>
            <person name="Grouse L.H."/>
            <person name="Schuler G."/>
            <person name="Klein S.L."/>
            <person name="Old S."/>
            <person name="Rasooly R."/>
            <person name="Good P."/>
            <person name="Guyer M."/>
            <person name="Peck A.M."/>
            <person name="Derge J.G."/>
            <person name="Lipman D."/>
            <person name="Collins F.S."/>
            <person name="Jang W."/>
            <person name="Sherry S."/>
            <person name="Feolo M."/>
            <person name="Misquitta L."/>
            <person name="Lee E."/>
            <person name="Rotmistrovsky K."/>
            <person name="Greenhut S.F."/>
            <person name="Schaefer C.F."/>
            <person name="Buetow K."/>
            <person name="Bonner T.I."/>
            <person name="Haussler D."/>
            <person name="Kent J."/>
            <person name="Kiekhaus M."/>
            <person name="Furey T."/>
            <person name="Brent M."/>
            <person name="Prange C."/>
            <person name="Schreiber K."/>
            <person name="Shapiro N."/>
            <person name="Bhat N.K."/>
            <person name="Hopkins R.F."/>
            <person name="Hsie F."/>
            <person name="Driscoll T."/>
            <person name="Soares M.B."/>
            <person name="Casavant T.L."/>
            <person name="Scheetz T.E."/>
            <person name="Brown-stein M.J."/>
            <person name="Usdin T.B."/>
            <person name="Toshiyuki S."/>
            <person name="Carninci P."/>
            <person name="Piao Y."/>
            <person name="Dudekula D.B."/>
            <person name="Ko M.S."/>
            <person name="Kawakami K."/>
            <person name="Suzuki Y."/>
            <person name="Sugano S."/>
            <person name="Gruber C.E."/>
            <person name="Smith M.R."/>
            <person name="Simmons B."/>
            <person name="Moore T."/>
            <person name="Waterman R."/>
            <person name="Johnson S.L."/>
            <person name="Ruan Y."/>
            <person name="Wei C.L."/>
            <person name="Mathavan S."/>
            <person name="Gunaratne P.H."/>
            <person name="Wu J."/>
            <person name="Garcia A.M."/>
            <person name="Hulyk S.W."/>
            <person name="Fuh E."/>
            <person name="Yuan Y."/>
            <person name="Sneed A."/>
            <person name="Kowis C."/>
            <person name="Hodgson A."/>
            <person name="Muzny D.M."/>
            <person name="McPherson J."/>
            <person name="Gibbs R.A."/>
            <person name="Fahey J."/>
            <person name="Helton E."/>
            <person name="Ketteman M."/>
            <person name="Madan A."/>
            <person name="Rodrigues S."/>
            <person name="Sanchez A."/>
            <person name="Whiting M."/>
            <person name="Madari A."/>
            <person name="Young A.C."/>
            <person name="Wetherby K.D."/>
            <person name="Granite S.J."/>
            <person name="Kwong P.N."/>
            <person name="Brinkley C.P."/>
            <person name="Pearson R.L."/>
            <person name="Bouffard G.G."/>
            <person name="Blakesly R.W."/>
            <person name="Green E.D."/>
            <person name="Dickson M.C."/>
            <person name="Rodriguez A.C."/>
            <person name="Grimwood J."/>
            <person name="Schmutz J."/>
            <person name="Myers R.M."/>
            <person name="Butterfield Y.S."/>
            <person name="Griffith M."/>
            <person name="Griffith O.L."/>
            <person name="Krzywinski M.I."/>
            <person name="Liao N."/>
            <person name="Morin R."/>
            <person name="Morrin R."/>
            <person name="Palmquist D."/>
            <person name="Petrescu A.S."/>
            <person name="Skalska U."/>
            <person name="Smailus D.E."/>
            <person name="Stott J.M."/>
            <person name="Schnerch A."/>
            <person name="Schein J.E."/>
            <person name="Jones S.J."/>
            <person name="Holt R.A."/>
            <person name="Baross A."/>
            <person name="Marra M.A."/>
            <person name="Clifton S."/>
            <person name="Makowski K.A."/>
            <person name="Bosak S."/>
            <person name="Malek J."/>
        </authorList>
    </citation>
    <scope>NUCLEOTIDE SEQUENCE [LARGE SCALE MRNA]</scope>
    <source>
        <tissue evidence="2">Eye</tissue>
    </source>
</reference>
<dbReference type="EMBL" id="BC008254">
    <property type="protein sequence ID" value="AAH08254.1"/>
    <property type="molecule type" value="mRNA"/>
</dbReference>
<name>Q96HQ8_HUMAN</name>
<dbReference type="AlphaFoldDB" id="Q96HQ8"/>
<sequence>MSIPDEMLHQNSSGLASSENGPARFA</sequence>
<protein>
    <submittedName>
        <fullName evidence="2">Uncharacterized protein</fullName>
    </submittedName>
</protein>
<evidence type="ECO:0000313" key="2">
    <source>
        <dbReference type="EMBL" id="AAH08254.1"/>
    </source>
</evidence>
<proteinExistence type="evidence at transcript level"/>
<accession>Q96HQ8</accession>
<evidence type="ECO:0000256" key="1">
    <source>
        <dbReference type="SAM" id="MobiDB-lite"/>
    </source>
</evidence>
<feature type="compositionally biased region" description="Polar residues" evidence="1">
    <location>
        <begin position="9"/>
        <end position="20"/>
    </location>
</feature>
<organism evidence="2">
    <name type="scientific">Homo sapiens</name>
    <name type="common">Human</name>
    <dbReference type="NCBI Taxonomy" id="9606"/>
    <lineage>
        <taxon>Eukaryota</taxon>
        <taxon>Metazoa</taxon>
        <taxon>Chordata</taxon>
        <taxon>Craniata</taxon>
        <taxon>Vertebrata</taxon>
        <taxon>Euteleostomi</taxon>
        <taxon>Mammalia</taxon>
        <taxon>Eutheria</taxon>
        <taxon>Euarchontoglires</taxon>
        <taxon>Primates</taxon>
        <taxon>Haplorrhini</taxon>
        <taxon>Catarrhini</taxon>
        <taxon>Hominidae</taxon>
        <taxon>Homo</taxon>
    </lineage>
</organism>
<feature type="region of interest" description="Disordered" evidence="1">
    <location>
        <begin position="1"/>
        <end position="26"/>
    </location>
</feature>